<proteinExistence type="predicted"/>
<protein>
    <submittedName>
        <fullName evidence="1">Uncharacterized protein</fullName>
    </submittedName>
</protein>
<gene>
    <name evidence="1" type="ORF">Ddye_027922</name>
</gene>
<reference evidence="1" key="1">
    <citation type="journal article" date="2023" name="Plant J.">
        <title>Genome sequences and population genomics provide insights into the demographic history, inbreeding, and mutation load of two 'living fossil' tree species of Dipteronia.</title>
        <authorList>
            <person name="Feng Y."/>
            <person name="Comes H.P."/>
            <person name="Chen J."/>
            <person name="Zhu S."/>
            <person name="Lu R."/>
            <person name="Zhang X."/>
            <person name="Li P."/>
            <person name="Qiu J."/>
            <person name="Olsen K.M."/>
            <person name="Qiu Y."/>
        </authorList>
    </citation>
    <scope>NUCLEOTIDE SEQUENCE</scope>
    <source>
        <strain evidence="1">KIB01</strain>
    </source>
</reference>
<comment type="caution">
    <text evidence="1">The sequence shown here is derived from an EMBL/GenBank/DDBJ whole genome shotgun (WGS) entry which is preliminary data.</text>
</comment>
<dbReference type="Proteomes" id="UP001280121">
    <property type="component" value="Unassembled WGS sequence"/>
</dbReference>
<accession>A0AAD9WRW3</accession>
<dbReference type="AlphaFoldDB" id="A0AAD9WRW3"/>
<sequence length="229" mass="25589">MSVLAFVYAAHVQIHHSKSKKNQKSKNETGNQVTPLPELIAEPTNARSMLFHEYLAPEIIKEIPKPVKIKHIPNPVPSTAAKATVVSPANPDHNKLIKYAALSTTRLAQTRQTVWAGAGHTKLAMLAPLTIFKSNTGWIRGLSGPDEINRYKQFSLVLILKIVVYRKKILKLCCHELQRSTISVLQGLHWSLICFGRSPEIPKSINQTDFTASIINRRYSCYGCLILNS</sequence>
<evidence type="ECO:0000313" key="1">
    <source>
        <dbReference type="EMBL" id="KAK2640127.1"/>
    </source>
</evidence>
<dbReference type="EMBL" id="JANJYI010000008">
    <property type="protein sequence ID" value="KAK2640127.1"/>
    <property type="molecule type" value="Genomic_DNA"/>
</dbReference>
<organism evidence="1 2">
    <name type="scientific">Dipteronia dyeriana</name>
    <dbReference type="NCBI Taxonomy" id="168575"/>
    <lineage>
        <taxon>Eukaryota</taxon>
        <taxon>Viridiplantae</taxon>
        <taxon>Streptophyta</taxon>
        <taxon>Embryophyta</taxon>
        <taxon>Tracheophyta</taxon>
        <taxon>Spermatophyta</taxon>
        <taxon>Magnoliopsida</taxon>
        <taxon>eudicotyledons</taxon>
        <taxon>Gunneridae</taxon>
        <taxon>Pentapetalae</taxon>
        <taxon>rosids</taxon>
        <taxon>malvids</taxon>
        <taxon>Sapindales</taxon>
        <taxon>Sapindaceae</taxon>
        <taxon>Hippocastanoideae</taxon>
        <taxon>Acereae</taxon>
        <taxon>Dipteronia</taxon>
    </lineage>
</organism>
<name>A0AAD9WRW3_9ROSI</name>
<keyword evidence="2" id="KW-1185">Reference proteome</keyword>
<evidence type="ECO:0000313" key="2">
    <source>
        <dbReference type="Proteomes" id="UP001280121"/>
    </source>
</evidence>